<dbReference type="GO" id="GO:0043565">
    <property type="term" value="F:sequence-specific DNA binding"/>
    <property type="evidence" value="ECO:0007669"/>
    <property type="project" value="InterPro"/>
</dbReference>
<dbReference type="GO" id="GO:0005737">
    <property type="term" value="C:cytoplasm"/>
    <property type="evidence" value="ECO:0007669"/>
    <property type="project" value="UniProtKB-SubCell"/>
</dbReference>
<evidence type="ECO:0000256" key="7">
    <source>
        <dbReference type="ARBA" id="ARBA00023125"/>
    </source>
</evidence>
<accession>A0A5N7IMA3</accession>
<feature type="domain" description="HTH araC/xylS-type" evidence="11">
    <location>
        <begin position="438"/>
        <end position="536"/>
    </location>
</feature>
<evidence type="ECO:0000256" key="4">
    <source>
        <dbReference type="ARBA" id="ARBA00022553"/>
    </source>
</evidence>
<evidence type="ECO:0000256" key="3">
    <source>
        <dbReference type="ARBA" id="ARBA00022490"/>
    </source>
</evidence>
<dbReference type="AlphaFoldDB" id="A0A5N7IMA3"/>
<comment type="caution">
    <text evidence="13">The sequence shown here is derived from an EMBL/GenBank/DDBJ whole genome shotgun (WGS) entry which is preliminary data.</text>
</comment>
<evidence type="ECO:0000256" key="8">
    <source>
        <dbReference type="ARBA" id="ARBA00023163"/>
    </source>
</evidence>
<dbReference type="Gene3D" id="3.40.50.2300">
    <property type="match status" value="1"/>
</dbReference>
<dbReference type="SMART" id="SM00342">
    <property type="entry name" value="HTH_ARAC"/>
    <property type="match status" value="1"/>
</dbReference>
<keyword evidence="6" id="KW-0805">Transcription regulation</keyword>
<evidence type="ECO:0000259" key="11">
    <source>
        <dbReference type="PROSITE" id="PS01124"/>
    </source>
</evidence>
<organism evidence="13 14">
    <name type="scientific">Clostridium estertheticum</name>
    <dbReference type="NCBI Taxonomy" id="238834"/>
    <lineage>
        <taxon>Bacteria</taxon>
        <taxon>Bacillati</taxon>
        <taxon>Bacillota</taxon>
        <taxon>Clostridia</taxon>
        <taxon>Eubacteriales</taxon>
        <taxon>Clostridiaceae</taxon>
        <taxon>Clostridium</taxon>
    </lineage>
</organism>
<evidence type="ECO:0000259" key="12">
    <source>
        <dbReference type="PROSITE" id="PS50110"/>
    </source>
</evidence>
<comment type="subcellular location">
    <subcellularLocation>
        <location evidence="1">Cytoplasm</location>
    </subcellularLocation>
</comment>
<dbReference type="PROSITE" id="PS01124">
    <property type="entry name" value="HTH_ARAC_FAMILY_2"/>
    <property type="match status" value="1"/>
</dbReference>
<dbReference type="GO" id="GO:0003700">
    <property type="term" value="F:DNA-binding transcription factor activity"/>
    <property type="evidence" value="ECO:0007669"/>
    <property type="project" value="InterPro"/>
</dbReference>
<evidence type="ECO:0000256" key="6">
    <source>
        <dbReference type="ARBA" id="ARBA00023015"/>
    </source>
</evidence>
<evidence type="ECO:0000256" key="9">
    <source>
        <dbReference type="ARBA" id="ARBA00024867"/>
    </source>
</evidence>
<dbReference type="PROSITE" id="PS50110">
    <property type="entry name" value="RESPONSE_REGULATORY"/>
    <property type="match status" value="1"/>
</dbReference>
<dbReference type="InterPro" id="IPR011006">
    <property type="entry name" value="CheY-like_superfamily"/>
</dbReference>
<dbReference type="Gene3D" id="1.10.10.60">
    <property type="entry name" value="Homeodomain-like"/>
    <property type="match status" value="2"/>
</dbReference>
<evidence type="ECO:0000256" key="2">
    <source>
        <dbReference type="ARBA" id="ARBA00018672"/>
    </source>
</evidence>
<keyword evidence="4 10" id="KW-0597">Phosphoprotein</keyword>
<evidence type="ECO:0000313" key="14">
    <source>
        <dbReference type="Proteomes" id="UP000342249"/>
    </source>
</evidence>
<dbReference type="InterPro" id="IPR001789">
    <property type="entry name" value="Sig_transdc_resp-reg_receiver"/>
</dbReference>
<dbReference type="PANTHER" id="PTHR42713:SF3">
    <property type="entry name" value="TRANSCRIPTIONAL REGULATORY PROTEIN HPTR"/>
    <property type="match status" value="1"/>
</dbReference>
<gene>
    <name evidence="13" type="ORF">E4V82_08335</name>
</gene>
<sequence length="540" mass="63495">MNPYYGYTKGGDLVYKVLFVDDESMALELLKYILNWEELGFSVCAACWNGKEAVDAIDKYEPDVIITDIKMPVMDGLDLIEYARKHGKENIKFIVVSGYGEFEYAKKAMKYGVRFYLQKPILQEEIFEIIIEVKQQLDQIQREKEGTQMDQKVELNGALTHLIQGHDSKETFEYLKSFWDEDTLKMDWNCIVIELEPTGQLDIQDEFKNTRLKVRETIDKVVKGDFAYFTLEQRLNTFIILVSLKNENPHGSIINCLAQNIYQSLDFAFSAGFTIGVGENVVGIKSIKHSYITAVESLGHRFYRGLNCLIFYTEIKEKTFNFEFNEIFMSSKVFEAVEEVNSNKIKNIIDTTFEYFKIHRIHPDIVIMFTSNMICKINNLIYESDHKAKCFIDNHTIPELKEHERTMDKLKKFFEGFCICYCEYFIKIRNKNSESNVVKIEVFIKENYKRNITIRELSEKFYMHPTYMGKLFTRKFGMTFNEYIHGLRIEEGKRLMRTTNLKNHEIAEVLGYSNYSSFLKQFQKHTGIKPTEFRNSKRNL</sequence>
<dbReference type="InterPro" id="IPR009057">
    <property type="entry name" value="Homeodomain-like_sf"/>
</dbReference>
<dbReference type="Pfam" id="PF00072">
    <property type="entry name" value="Response_reg"/>
    <property type="match status" value="1"/>
</dbReference>
<proteinExistence type="predicted"/>
<feature type="domain" description="Response regulatory" evidence="12">
    <location>
        <begin position="16"/>
        <end position="134"/>
    </location>
</feature>
<keyword evidence="5" id="KW-0902">Two-component regulatory system</keyword>
<dbReference type="SUPFAM" id="SSF46689">
    <property type="entry name" value="Homeodomain-like"/>
    <property type="match status" value="1"/>
</dbReference>
<protein>
    <recommendedName>
        <fullName evidence="2">Stage 0 sporulation protein A homolog</fullName>
    </recommendedName>
</protein>
<evidence type="ECO:0000256" key="5">
    <source>
        <dbReference type="ARBA" id="ARBA00023012"/>
    </source>
</evidence>
<keyword evidence="7" id="KW-0238">DNA-binding</keyword>
<evidence type="ECO:0000313" key="13">
    <source>
        <dbReference type="EMBL" id="MPQ62120.1"/>
    </source>
</evidence>
<dbReference type="SMART" id="SM00448">
    <property type="entry name" value="REC"/>
    <property type="match status" value="1"/>
</dbReference>
<dbReference type="SUPFAM" id="SSF52172">
    <property type="entry name" value="CheY-like"/>
    <property type="match status" value="1"/>
</dbReference>
<keyword evidence="3" id="KW-0963">Cytoplasm</keyword>
<dbReference type="Pfam" id="PF12833">
    <property type="entry name" value="HTH_18"/>
    <property type="match status" value="1"/>
</dbReference>
<dbReference type="GO" id="GO:0000160">
    <property type="term" value="P:phosphorelay signal transduction system"/>
    <property type="evidence" value="ECO:0007669"/>
    <property type="project" value="UniProtKB-KW"/>
</dbReference>
<evidence type="ECO:0000256" key="1">
    <source>
        <dbReference type="ARBA" id="ARBA00004496"/>
    </source>
</evidence>
<dbReference type="InterPro" id="IPR051552">
    <property type="entry name" value="HptR"/>
</dbReference>
<dbReference type="InterPro" id="IPR018060">
    <property type="entry name" value="HTH_AraC"/>
</dbReference>
<dbReference type="PANTHER" id="PTHR42713">
    <property type="entry name" value="HISTIDINE KINASE-RELATED"/>
    <property type="match status" value="1"/>
</dbReference>
<name>A0A5N7IMA3_9CLOT</name>
<feature type="modified residue" description="4-aspartylphosphate" evidence="10">
    <location>
        <position position="68"/>
    </location>
</feature>
<dbReference type="CDD" id="cd17536">
    <property type="entry name" value="REC_YesN-like"/>
    <property type="match status" value="1"/>
</dbReference>
<keyword evidence="8" id="KW-0804">Transcription</keyword>
<dbReference type="Proteomes" id="UP000342249">
    <property type="component" value="Unassembled WGS sequence"/>
</dbReference>
<comment type="function">
    <text evidence="9">May play the central regulatory role in sporulation. It may be an element of the effector pathway responsible for the activation of sporulation genes in response to nutritional stress. Spo0A may act in concert with spo0H (a sigma factor) to control the expression of some genes that are critical to the sporulation process.</text>
</comment>
<evidence type="ECO:0000256" key="10">
    <source>
        <dbReference type="PROSITE-ProRule" id="PRU00169"/>
    </source>
</evidence>
<reference evidence="13 14" key="1">
    <citation type="journal article" date="2019" name="Lett. Appl. Microbiol.">
        <title>A case of 'blown pack' spoilage of vacuum-packaged pork likely associated with Clostridium estertheticum in Canada.</title>
        <authorList>
            <person name="Zhang P."/>
            <person name="Ward P."/>
            <person name="McMullen L.M."/>
            <person name="Yang X."/>
        </authorList>
    </citation>
    <scope>NUCLEOTIDE SEQUENCE [LARGE SCALE GENOMIC DNA]</scope>
    <source>
        <strain evidence="13 14">MA19</strain>
    </source>
</reference>
<dbReference type="EMBL" id="SPSF01000018">
    <property type="protein sequence ID" value="MPQ62120.1"/>
    <property type="molecule type" value="Genomic_DNA"/>
</dbReference>